<evidence type="ECO:0000313" key="9">
    <source>
        <dbReference type="Proteomes" id="UP001175001"/>
    </source>
</evidence>
<name>A0AA39YD43_9PEZI</name>
<feature type="domain" description="Ketopantoate reductase C-terminal" evidence="7">
    <location>
        <begin position="222"/>
        <end position="349"/>
    </location>
</feature>
<dbReference type="Gene3D" id="3.40.50.720">
    <property type="entry name" value="NAD(P)-binding Rossmann-like Domain"/>
    <property type="match status" value="1"/>
</dbReference>
<dbReference type="GO" id="GO:0050661">
    <property type="term" value="F:NADP binding"/>
    <property type="evidence" value="ECO:0007669"/>
    <property type="project" value="TreeGrafter"/>
</dbReference>
<dbReference type="Pfam" id="PF02558">
    <property type="entry name" value="ApbA"/>
    <property type="match status" value="1"/>
</dbReference>
<dbReference type="SUPFAM" id="SSF48179">
    <property type="entry name" value="6-phosphogluconate dehydrogenase C-terminal domain-like"/>
    <property type="match status" value="1"/>
</dbReference>
<dbReference type="NCBIfam" id="TIGR00745">
    <property type="entry name" value="apbA_panE"/>
    <property type="match status" value="1"/>
</dbReference>
<evidence type="ECO:0000313" key="8">
    <source>
        <dbReference type="EMBL" id="KAK0650358.1"/>
    </source>
</evidence>
<organism evidence="8 9">
    <name type="scientific">Lasiodiplodia hormozganensis</name>
    <dbReference type="NCBI Taxonomy" id="869390"/>
    <lineage>
        <taxon>Eukaryota</taxon>
        <taxon>Fungi</taxon>
        <taxon>Dikarya</taxon>
        <taxon>Ascomycota</taxon>
        <taxon>Pezizomycotina</taxon>
        <taxon>Dothideomycetes</taxon>
        <taxon>Dothideomycetes incertae sedis</taxon>
        <taxon>Botryosphaeriales</taxon>
        <taxon>Botryosphaeriaceae</taxon>
        <taxon>Lasiodiplodia</taxon>
    </lineage>
</organism>
<proteinExistence type="inferred from homology"/>
<dbReference type="EMBL" id="JAUJDW010000036">
    <property type="protein sequence ID" value="KAK0650358.1"/>
    <property type="molecule type" value="Genomic_DNA"/>
</dbReference>
<dbReference type="PANTHER" id="PTHR43765">
    <property type="entry name" value="2-DEHYDROPANTOATE 2-REDUCTASE-RELATED"/>
    <property type="match status" value="1"/>
</dbReference>
<keyword evidence="3" id="KW-0521">NADP</keyword>
<dbReference type="PANTHER" id="PTHR43765:SF2">
    <property type="entry name" value="2-DEHYDROPANTOATE 2-REDUCTASE"/>
    <property type="match status" value="1"/>
</dbReference>
<dbReference type="InterPro" id="IPR003710">
    <property type="entry name" value="ApbA"/>
</dbReference>
<dbReference type="InterPro" id="IPR013752">
    <property type="entry name" value="KPA_reductase"/>
</dbReference>
<evidence type="ECO:0000256" key="1">
    <source>
        <dbReference type="ARBA" id="ARBA00007870"/>
    </source>
</evidence>
<evidence type="ECO:0000256" key="5">
    <source>
        <dbReference type="ARBA" id="ARBA00032024"/>
    </source>
</evidence>
<dbReference type="AlphaFoldDB" id="A0AA39YD43"/>
<dbReference type="GO" id="GO:0005739">
    <property type="term" value="C:mitochondrion"/>
    <property type="evidence" value="ECO:0007669"/>
    <property type="project" value="TreeGrafter"/>
</dbReference>
<comment type="caution">
    <text evidence="8">The sequence shown here is derived from an EMBL/GenBank/DDBJ whole genome shotgun (WGS) entry which is preliminary data.</text>
</comment>
<keyword evidence="4" id="KW-0560">Oxidoreductase</keyword>
<evidence type="ECO:0000256" key="2">
    <source>
        <dbReference type="ARBA" id="ARBA00013014"/>
    </source>
</evidence>
<dbReference type="GO" id="GO:0015940">
    <property type="term" value="P:pantothenate biosynthetic process"/>
    <property type="evidence" value="ECO:0007669"/>
    <property type="project" value="InterPro"/>
</dbReference>
<evidence type="ECO:0000256" key="3">
    <source>
        <dbReference type="ARBA" id="ARBA00022857"/>
    </source>
</evidence>
<accession>A0AA39YD43</accession>
<reference evidence="8" key="1">
    <citation type="submission" date="2023-06" db="EMBL/GenBank/DDBJ databases">
        <title>Multi-omics analyses reveal the molecular pathogenesis toolkit of Lasiodiplodia hormozganensis, a cross-kingdom pathogen.</title>
        <authorList>
            <person name="Felix C."/>
            <person name="Meneses R."/>
            <person name="Goncalves M.F.M."/>
            <person name="Tilleman L."/>
            <person name="Duarte A.S."/>
            <person name="Jorrin-Novo J.V."/>
            <person name="Van De Peer Y."/>
            <person name="Deforce D."/>
            <person name="Van Nieuwerburgh F."/>
            <person name="Esteves A.C."/>
            <person name="Alves A."/>
        </authorList>
    </citation>
    <scope>NUCLEOTIDE SEQUENCE</scope>
    <source>
        <strain evidence="8">CBS 339.90</strain>
    </source>
</reference>
<dbReference type="GO" id="GO:0008677">
    <property type="term" value="F:2-dehydropantoate 2-reductase activity"/>
    <property type="evidence" value="ECO:0007669"/>
    <property type="project" value="UniProtKB-EC"/>
</dbReference>
<keyword evidence="9" id="KW-1185">Reference proteome</keyword>
<dbReference type="Pfam" id="PF08546">
    <property type="entry name" value="ApbA_C"/>
    <property type="match status" value="1"/>
</dbReference>
<evidence type="ECO:0000259" key="7">
    <source>
        <dbReference type="Pfam" id="PF08546"/>
    </source>
</evidence>
<dbReference type="InterPro" id="IPR008927">
    <property type="entry name" value="6-PGluconate_DH-like_C_sf"/>
</dbReference>
<dbReference type="InterPro" id="IPR036291">
    <property type="entry name" value="NAD(P)-bd_dom_sf"/>
</dbReference>
<dbReference type="InterPro" id="IPR050838">
    <property type="entry name" value="Ketopantoate_reductase"/>
</dbReference>
<sequence length="354" mass="39614">MGSFMEGDQNVHVLGLGSIGTFAAFCLADIPRTPRITLLLHKPSLYECFVENKGRISMRTTEQKLEERSGYNAEVLKDGAWIRPTAQGSGETSNGERWQVADEPIQNLVVSTKTIHTVQALRPLQHRLNAKSNILFLQNGMGMVEEVNEKLFTDEKTRPQLLLGVITHGVGVESPFNIVHTGFAATSVGPASPDMGTSKNYLLSALPESRLLNATAYSFEGILQMQLIKLANNSICNPFCALNDAKMGILLEERCRDLIREHFTECSKIVCAMPEVQGVEGVKERFSADNLEATMNGIWYNNRETTCSMVWDVRAGRETEIRFINGYWLRRGRELGIETPVNSTHYRQILEKHP</sequence>
<dbReference type="SUPFAM" id="SSF51735">
    <property type="entry name" value="NAD(P)-binding Rossmann-fold domains"/>
    <property type="match status" value="1"/>
</dbReference>
<comment type="similarity">
    <text evidence="1">Belongs to the ketopantoate reductase family.</text>
</comment>
<dbReference type="EC" id="1.1.1.169" evidence="2"/>
<feature type="domain" description="Ketopantoate reductase N-terminal" evidence="6">
    <location>
        <begin position="11"/>
        <end position="191"/>
    </location>
</feature>
<dbReference type="InterPro" id="IPR013328">
    <property type="entry name" value="6PGD_dom2"/>
</dbReference>
<dbReference type="InterPro" id="IPR013332">
    <property type="entry name" value="KPR_N"/>
</dbReference>
<evidence type="ECO:0000259" key="6">
    <source>
        <dbReference type="Pfam" id="PF02558"/>
    </source>
</evidence>
<dbReference type="Proteomes" id="UP001175001">
    <property type="component" value="Unassembled WGS sequence"/>
</dbReference>
<dbReference type="Gene3D" id="1.10.1040.10">
    <property type="entry name" value="N-(1-d-carboxylethyl)-l-norvaline Dehydrogenase, domain 2"/>
    <property type="match status" value="1"/>
</dbReference>
<evidence type="ECO:0000256" key="4">
    <source>
        <dbReference type="ARBA" id="ARBA00023002"/>
    </source>
</evidence>
<gene>
    <name evidence="8" type="primary">PAN5</name>
    <name evidence="8" type="ORF">DIS24_g6824</name>
</gene>
<protein>
    <recommendedName>
        <fullName evidence="2">2-dehydropantoate 2-reductase</fullName>
        <ecNumber evidence="2">1.1.1.169</ecNumber>
    </recommendedName>
    <alternativeName>
        <fullName evidence="5">Ketopantoate reductase</fullName>
    </alternativeName>
</protein>